<dbReference type="Proteomes" id="UP000823399">
    <property type="component" value="Unassembled WGS sequence"/>
</dbReference>
<dbReference type="AlphaFoldDB" id="A0A9P7JU22"/>
<keyword evidence="2" id="KW-1133">Transmembrane helix</keyword>
<gene>
    <name evidence="3" type="ORF">F5147DRAFT_802246</name>
</gene>
<sequence length="404" mass="45597">MQMTSVWSISDAQKIIHWQDIKASCLPTIPFSFVFEVTYQISQIMRLPFILVVAATAFQLSVSTPVVSDEDKCPTFCNFNECCAGVKCEAVYTDLWKLTRPRQIPDSERTGGAAGPTRRRTLRYSSSPSPLKRMGSAFMGHALDNSIRIPDEDFDDGEYSPTQDNKEPSEEQLNERQAFLTRKLTPLRGRTLGFLESSSTFRLRLYGFLSHPISQLPSSIAFPFQLELSLTLPFRLNIDNARDKLLVELYAALQVVVVTSANGVCVFYSYFCRANFLSVIPNHVLDHRCRIFVCCFYFIVCILVLNIWLINLFVTNSFSAIRADTQKSAFGAAPLGLVVEEQEEGWSDGKHISQSNPLKEFYTHTRWCWVFLALASLVVQATASADINSELYPLVDDISTREVL</sequence>
<feature type="transmembrane region" description="Helical" evidence="2">
    <location>
        <begin position="291"/>
        <end position="314"/>
    </location>
</feature>
<evidence type="ECO:0000256" key="1">
    <source>
        <dbReference type="SAM" id="MobiDB-lite"/>
    </source>
</evidence>
<proteinExistence type="predicted"/>
<keyword evidence="2" id="KW-0472">Membrane</keyword>
<organism evidence="3 4">
    <name type="scientific">Suillus discolor</name>
    <dbReference type="NCBI Taxonomy" id="1912936"/>
    <lineage>
        <taxon>Eukaryota</taxon>
        <taxon>Fungi</taxon>
        <taxon>Dikarya</taxon>
        <taxon>Basidiomycota</taxon>
        <taxon>Agaricomycotina</taxon>
        <taxon>Agaricomycetes</taxon>
        <taxon>Agaricomycetidae</taxon>
        <taxon>Boletales</taxon>
        <taxon>Suillineae</taxon>
        <taxon>Suillaceae</taxon>
        <taxon>Suillus</taxon>
    </lineage>
</organism>
<evidence type="ECO:0000313" key="4">
    <source>
        <dbReference type="Proteomes" id="UP000823399"/>
    </source>
</evidence>
<comment type="caution">
    <text evidence="3">The sequence shown here is derived from an EMBL/GenBank/DDBJ whole genome shotgun (WGS) entry which is preliminary data.</text>
</comment>
<dbReference type="RefSeq" id="XP_041292453.1">
    <property type="nucleotide sequence ID" value="XM_041443295.1"/>
</dbReference>
<feature type="region of interest" description="Disordered" evidence="1">
    <location>
        <begin position="103"/>
        <end position="129"/>
    </location>
</feature>
<dbReference type="OrthoDB" id="416585at2759"/>
<dbReference type="EMBL" id="JABBWM010000030">
    <property type="protein sequence ID" value="KAG2107722.1"/>
    <property type="molecule type" value="Genomic_DNA"/>
</dbReference>
<evidence type="ECO:0000313" key="3">
    <source>
        <dbReference type="EMBL" id="KAG2107722.1"/>
    </source>
</evidence>
<keyword evidence="4" id="KW-1185">Reference proteome</keyword>
<evidence type="ECO:0000256" key="2">
    <source>
        <dbReference type="SAM" id="Phobius"/>
    </source>
</evidence>
<reference evidence="3" key="1">
    <citation type="journal article" date="2020" name="New Phytol.">
        <title>Comparative genomics reveals dynamic genome evolution in host specialist ectomycorrhizal fungi.</title>
        <authorList>
            <person name="Lofgren L.A."/>
            <person name="Nguyen N.H."/>
            <person name="Vilgalys R."/>
            <person name="Ruytinx J."/>
            <person name="Liao H.L."/>
            <person name="Branco S."/>
            <person name="Kuo A."/>
            <person name="LaButti K."/>
            <person name="Lipzen A."/>
            <person name="Andreopoulos W."/>
            <person name="Pangilinan J."/>
            <person name="Riley R."/>
            <person name="Hundley H."/>
            <person name="Na H."/>
            <person name="Barry K."/>
            <person name="Grigoriev I.V."/>
            <person name="Stajich J.E."/>
            <person name="Kennedy P.G."/>
        </authorList>
    </citation>
    <scope>NUCLEOTIDE SEQUENCE</scope>
    <source>
        <strain evidence="3">FC423</strain>
    </source>
</reference>
<feature type="region of interest" description="Disordered" evidence="1">
    <location>
        <begin position="153"/>
        <end position="173"/>
    </location>
</feature>
<evidence type="ECO:0008006" key="5">
    <source>
        <dbReference type="Google" id="ProtNLM"/>
    </source>
</evidence>
<keyword evidence="2" id="KW-0812">Transmembrane</keyword>
<feature type="transmembrane region" description="Helical" evidence="2">
    <location>
        <begin position="249"/>
        <end position="271"/>
    </location>
</feature>
<protein>
    <recommendedName>
        <fullName evidence="5">Transmembrane protein</fullName>
    </recommendedName>
</protein>
<dbReference type="GeneID" id="64705554"/>
<accession>A0A9P7JU22</accession>
<name>A0A9P7JU22_9AGAM</name>